<proteinExistence type="predicted"/>
<protein>
    <submittedName>
        <fullName evidence="2">Lipase family protein</fullName>
    </submittedName>
</protein>
<gene>
    <name evidence="2" type="ORF">ACIB24_00280</name>
</gene>
<accession>A0ABW8AGK8</accession>
<evidence type="ECO:0000313" key="3">
    <source>
        <dbReference type="Proteomes" id="UP001612915"/>
    </source>
</evidence>
<reference evidence="2 3" key="1">
    <citation type="submission" date="2024-10" db="EMBL/GenBank/DDBJ databases">
        <title>The Natural Products Discovery Center: Release of the First 8490 Sequenced Strains for Exploring Actinobacteria Biosynthetic Diversity.</title>
        <authorList>
            <person name="Kalkreuter E."/>
            <person name="Kautsar S.A."/>
            <person name="Yang D."/>
            <person name="Bader C.D."/>
            <person name="Teijaro C.N."/>
            <person name="Fluegel L."/>
            <person name="Davis C.M."/>
            <person name="Simpson J.R."/>
            <person name="Lauterbach L."/>
            <person name="Steele A.D."/>
            <person name="Gui C."/>
            <person name="Meng S."/>
            <person name="Li G."/>
            <person name="Viehrig K."/>
            <person name="Ye F."/>
            <person name="Su P."/>
            <person name="Kiefer A.F."/>
            <person name="Nichols A."/>
            <person name="Cepeda A.J."/>
            <person name="Yan W."/>
            <person name="Fan B."/>
            <person name="Jiang Y."/>
            <person name="Adhikari A."/>
            <person name="Zheng C.-J."/>
            <person name="Schuster L."/>
            <person name="Cowan T.M."/>
            <person name="Smanski M.J."/>
            <person name="Chevrette M.G."/>
            <person name="De Carvalho L.P.S."/>
            <person name="Shen B."/>
        </authorList>
    </citation>
    <scope>NUCLEOTIDE SEQUENCE [LARGE SCALE GENOMIC DNA]</scope>
    <source>
        <strain evidence="2 3">NPDC049639</strain>
    </source>
</reference>
<keyword evidence="3" id="KW-1185">Reference proteome</keyword>
<evidence type="ECO:0000256" key="1">
    <source>
        <dbReference type="SAM" id="SignalP"/>
    </source>
</evidence>
<dbReference type="EMBL" id="JBITLV010000001">
    <property type="protein sequence ID" value="MFI7585492.1"/>
    <property type="molecule type" value="Genomic_DNA"/>
</dbReference>
<dbReference type="PANTHER" id="PTHR34853:SF1">
    <property type="entry name" value="LIPASE 5"/>
    <property type="match status" value="1"/>
</dbReference>
<sequence>MPGMTRLLLAGVVATSGALVAVPQAQAVDVPVVSHGVVIPTFYNPPAALPAANGAIVRSEPMKLVAQLPAWAGGLPGHATRLMYKTTDNNGKPVAATAAYVEPTAKWKGPGTRPIVAVAPGTMGQGDQCAPSLALERGVVVKVNSLKDFTLSAGYEDVAVYRLITSGVAVVLVDYIGLGTTDRVHTYVDRLDEGHAVLDAVRAAKSLPTTSVTSTSAVGLYGYSQGGGAVASAAELQPSYAPDVNLKGTFAGAPPANLTDVTKAIDGSELAAALGWSINGFVQSDPSLQPLLDKYLNAAGVAALKNTSTMCVGDSLKYANAHSKNWTKTGQSISEIIAAEPAIQAEINKQRIGLLKPTSPVQVMTGYYDNLVPHGQARQLAVDWCAKGANVTYRNITEPKVGSPTVNHVLPLLTEQTASLNWLTARLKGKAVASNCWTMPLQP</sequence>
<keyword evidence="1" id="KW-0732">Signal</keyword>
<feature type="chain" id="PRO_5045341322" evidence="1">
    <location>
        <begin position="28"/>
        <end position="443"/>
    </location>
</feature>
<dbReference type="PANTHER" id="PTHR34853">
    <property type="match status" value="1"/>
</dbReference>
<dbReference type="Proteomes" id="UP001612915">
    <property type="component" value="Unassembled WGS sequence"/>
</dbReference>
<dbReference type="Gene3D" id="3.40.50.1820">
    <property type="entry name" value="alpha/beta hydrolase"/>
    <property type="match status" value="1"/>
</dbReference>
<dbReference type="SUPFAM" id="SSF53474">
    <property type="entry name" value="alpha/beta-Hydrolases"/>
    <property type="match status" value="1"/>
</dbReference>
<comment type="caution">
    <text evidence="2">The sequence shown here is derived from an EMBL/GenBank/DDBJ whole genome shotgun (WGS) entry which is preliminary data.</text>
</comment>
<dbReference type="PIRSF" id="PIRSF029171">
    <property type="entry name" value="Esterase_LipA"/>
    <property type="match status" value="1"/>
</dbReference>
<dbReference type="InterPro" id="IPR005152">
    <property type="entry name" value="Lipase_secreted"/>
</dbReference>
<dbReference type="RefSeq" id="WP_398273452.1">
    <property type="nucleotide sequence ID" value="NZ_JBITLV010000001.1"/>
</dbReference>
<organism evidence="2 3">
    <name type="scientific">Spongisporangium articulatum</name>
    <dbReference type="NCBI Taxonomy" id="3362603"/>
    <lineage>
        <taxon>Bacteria</taxon>
        <taxon>Bacillati</taxon>
        <taxon>Actinomycetota</taxon>
        <taxon>Actinomycetes</taxon>
        <taxon>Kineosporiales</taxon>
        <taxon>Kineosporiaceae</taxon>
        <taxon>Spongisporangium</taxon>
    </lineage>
</organism>
<name>A0ABW8AGK8_9ACTN</name>
<dbReference type="Gene3D" id="1.10.260.130">
    <property type="match status" value="1"/>
</dbReference>
<evidence type="ECO:0000313" key="2">
    <source>
        <dbReference type="EMBL" id="MFI7585492.1"/>
    </source>
</evidence>
<feature type="signal peptide" evidence="1">
    <location>
        <begin position="1"/>
        <end position="27"/>
    </location>
</feature>
<dbReference type="Pfam" id="PF03583">
    <property type="entry name" value="LIP"/>
    <property type="match status" value="1"/>
</dbReference>
<dbReference type="InterPro" id="IPR029058">
    <property type="entry name" value="AB_hydrolase_fold"/>
</dbReference>